<gene>
    <name evidence="3" type="ORF">LCGC14_1011980</name>
</gene>
<evidence type="ECO:0000259" key="2">
    <source>
        <dbReference type="Pfam" id="PF09588"/>
    </source>
</evidence>
<dbReference type="InterPro" id="IPR017482">
    <property type="entry name" value="Lambda-type_endonuclease"/>
</dbReference>
<name>A0A0F9QI96_9ZZZZ</name>
<dbReference type="InterPro" id="IPR019080">
    <property type="entry name" value="YqaJ_viral_recombinase"/>
</dbReference>
<protein>
    <recommendedName>
        <fullName evidence="2">YqaJ viral recombinase domain-containing protein</fullName>
    </recommendedName>
</protein>
<dbReference type="Gene3D" id="3.90.320.10">
    <property type="match status" value="1"/>
</dbReference>
<dbReference type="InterPro" id="IPR051703">
    <property type="entry name" value="NF-kappa-B_Signaling_Reg"/>
</dbReference>
<organism evidence="3">
    <name type="scientific">marine sediment metagenome</name>
    <dbReference type="NCBI Taxonomy" id="412755"/>
    <lineage>
        <taxon>unclassified sequences</taxon>
        <taxon>metagenomes</taxon>
        <taxon>ecological metagenomes</taxon>
    </lineage>
</organism>
<dbReference type="InterPro" id="IPR011604">
    <property type="entry name" value="PDDEXK-like_dom_sf"/>
</dbReference>
<evidence type="ECO:0000256" key="1">
    <source>
        <dbReference type="SAM" id="Coils"/>
    </source>
</evidence>
<keyword evidence="1" id="KW-0175">Coiled coil</keyword>
<dbReference type="Pfam" id="PF09588">
    <property type="entry name" value="YqaJ"/>
    <property type="match status" value="1"/>
</dbReference>
<feature type="domain" description="YqaJ viral recombinase" evidence="2">
    <location>
        <begin position="13"/>
        <end position="149"/>
    </location>
</feature>
<dbReference type="NCBIfam" id="TIGR03033">
    <property type="entry name" value="phage_rel_nuc"/>
    <property type="match status" value="1"/>
</dbReference>
<dbReference type="SUPFAM" id="SSF52980">
    <property type="entry name" value="Restriction endonuclease-like"/>
    <property type="match status" value="1"/>
</dbReference>
<dbReference type="AlphaFoldDB" id="A0A0F9QI96"/>
<dbReference type="CDD" id="cd22343">
    <property type="entry name" value="PDDEXK_lambda_exonuclease-like"/>
    <property type="match status" value="1"/>
</dbReference>
<dbReference type="InterPro" id="IPR011335">
    <property type="entry name" value="Restrct_endonuc-II-like"/>
</dbReference>
<proteinExistence type="predicted"/>
<comment type="caution">
    <text evidence="3">The sequence shown here is derived from an EMBL/GenBank/DDBJ whole genome shotgun (WGS) entry which is preliminary data.</text>
</comment>
<accession>A0A0F9QI96</accession>
<dbReference type="PANTHER" id="PTHR46609:SF6">
    <property type="entry name" value="EXONUCLEASE, PHAGE-TYPE_RECB, C-TERMINAL DOMAIN-CONTAINING PROTEIN-RELATED"/>
    <property type="match status" value="1"/>
</dbReference>
<dbReference type="PANTHER" id="PTHR46609">
    <property type="entry name" value="EXONUCLEASE, PHAGE-TYPE/RECB, C-TERMINAL DOMAIN-CONTAINING PROTEIN"/>
    <property type="match status" value="1"/>
</dbReference>
<dbReference type="EMBL" id="LAZR01003982">
    <property type="protein sequence ID" value="KKN12876.1"/>
    <property type="molecule type" value="Genomic_DNA"/>
</dbReference>
<feature type="coiled-coil region" evidence="1">
    <location>
        <begin position="214"/>
        <end position="248"/>
    </location>
</feature>
<evidence type="ECO:0000313" key="3">
    <source>
        <dbReference type="EMBL" id="KKN12876.1"/>
    </source>
</evidence>
<reference evidence="3" key="1">
    <citation type="journal article" date="2015" name="Nature">
        <title>Complex archaea that bridge the gap between prokaryotes and eukaryotes.</title>
        <authorList>
            <person name="Spang A."/>
            <person name="Saw J.H."/>
            <person name="Jorgensen S.L."/>
            <person name="Zaremba-Niedzwiedzka K."/>
            <person name="Martijn J."/>
            <person name="Lind A.E."/>
            <person name="van Eijk R."/>
            <person name="Schleper C."/>
            <person name="Guy L."/>
            <person name="Ettema T.J."/>
        </authorList>
    </citation>
    <scope>NUCLEOTIDE SEQUENCE</scope>
</reference>
<sequence>MRIVSHDQRTSAWLEWRKGGVTASEAAVIMGISPYMTEWRLYAEKCGLALPEDLSRNPYVRHGIEYEDVARRAFEARHPGEIAIPLCGESIEHPFMRASFDGVISKRRPAELKCPCRSVFEKIKSEQRNSEGYQLYWAQVQHQMAVSGASEGYLFFWYFDEEPVEFLIQRDDEFIRELTEKARVFARRVVTRTPPERDPKRDVMIPKGAKAKSWIDASEQVKTYAAQIDELEEQLTKLKDAKKKAETGIKALMGDFYTAEYDGVRVARFFRAGKVNYEALLREHFPEGLDLIDAYRNESIEQFRITVTDKELPDWNADEDFDREIERIKSERAASLYW</sequence>